<dbReference type="GO" id="GO:0042586">
    <property type="term" value="F:peptide deformylase activity"/>
    <property type="evidence" value="ECO:0007669"/>
    <property type="project" value="UniProtKB-UniRule"/>
</dbReference>
<comment type="catalytic activity">
    <reaction evidence="2">
        <text>N-terminal N-formyl-L-methionyl-[peptide] + H2O = N-terminal L-methionyl-[peptide] + formate</text>
        <dbReference type="Rhea" id="RHEA:24420"/>
        <dbReference type="Rhea" id="RHEA-COMP:10639"/>
        <dbReference type="Rhea" id="RHEA-COMP:10640"/>
        <dbReference type="ChEBI" id="CHEBI:15377"/>
        <dbReference type="ChEBI" id="CHEBI:15740"/>
        <dbReference type="ChEBI" id="CHEBI:49298"/>
        <dbReference type="ChEBI" id="CHEBI:64731"/>
        <dbReference type="EC" id="3.5.1.88"/>
    </reaction>
</comment>
<dbReference type="NCBIfam" id="TIGR00079">
    <property type="entry name" value="pept_deformyl"/>
    <property type="match status" value="1"/>
</dbReference>
<dbReference type="SUPFAM" id="SSF56420">
    <property type="entry name" value="Peptide deformylase"/>
    <property type="match status" value="1"/>
</dbReference>
<reference evidence="3 4" key="1">
    <citation type="journal article" date="2016" name="Nat. Commun.">
        <title>Thousands of microbial genomes shed light on interconnected biogeochemical processes in an aquifer system.</title>
        <authorList>
            <person name="Anantharaman K."/>
            <person name="Brown C.T."/>
            <person name="Hug L.A."/>
            <person name="Sharon I."/>
            <person name="Castelle C.J."/>
            <person name="Probst A.J."/>
            <person name="Thomas B.C."/>
            <person name="Singh A."/>
            <person name="Wilkins M.J."/>
            <person name="Karaoz U."/>
            <person name="Brodie E.L."/>
            <person name="Williams K.H."/>
            <person name="Hubbard S.S."/>
            <person name="Banfield J.F."/>
        </authorList>
    </citation>
    <scope>NUCLEOTIDE SEQUENCE [LARGE SCALE GENOMIC DNA]</scope>
</reference>
<comment type="cofactor">
    <cofactor evidence="2">
        <name>Fe(2+)</name>
        <dbReference type="ChEBI" id="CHEBI:29033"/>
    </cofactor>
    <text evidence="2">Binds 1 Fe(2+) ion.</text>
</comment>
<gene>
    <name evidence="2" type="primary">def</name>
    <name evidence="3" type="ORF">A3H75_02255</name>
</gene>
<dbReference type="CDD" id="cd00487">
    <property type="entry name" value="Pep_deformylase"/>
    <property type="match status" value="1"/>
</dbReference>
<evidence type="ECO:0000313" key="3">
    <source>
        <dbReference type="EMBL" id="OGL88493.1"/>
    </source>
</evidence>
<comment type="function">
    <text evidence="2">Removes the formyl group from the N-terminal Met of newly synthesized proteins. Requires at least a dipeptide for an efficient rate of reaction. N-terminal L-methionine is a prerequisite for activity but the enzyme has broad specificity at other positions.</text>
</comment>
<sequence>MPTEKLQTPEIKQLIRDMIHTMYKDDGIGIAAPQVGVNIRLAIIGKAAAGTRKDLVICNPTYTPLNADTTAEQEGCLSVPGVWGDTPRHTKIQVRYVAEDSTPHEEIVTDFFARVLQHEIDHLDGVLFIDRAKKTWEADHKPTYPMV</sequence>
<comment type="caution">
    <text evidence="3">The sequence shown here is derived from an EMBL/GenBank/DDBJ whole genome shotgun (WGS) entry which is preliminary data.</text>
</comment>
<dbReference type="PANTHER" id="PTHR10458:SF22">
    <property type="entry name" value="PEPTIDE DEFORMYLASE"/>
    <property type="match status" value="1"/>
</dbReference>
<evidence type="ECO:0000313" key="4">
    <source>
        <dbReference type="Proteomes" id="UP000176678"/>
    </source>
</evidence>
<dbReference type="AlphaFoldDB" id="A0A1F7VDH8"/>
<accession>A0A1F7VDH8</accession>
<dbReference type="PIRSF" id="PIRSF004749">
    <property type="entry name" value="Pep_def"/>
    <property type="match status" value="1"/>
</dbReference>
<dbReference type="GO" id="GO:0006412">
    <property type="term" value="P:translation"/>
    <property type="evidence" value="ECO:0007669"/>
    <property type="project" value="UniProtKB-UniRule"/>
</dbReference>
<comment type="similarity">
    <text evidence="1 2">Belongs to the polypeptide deformylase family.</text>
</comment>
<evidence type="ECO:0000256" key="2">
    <source>
        <dbReference type="HAMAP-Rule" id="MF_00163"/>
    </source>
</evidence>
<name>A0A1F7VDH8_9BACT</name>
<protein>
    <recommendedName>
        <fullName evidence="2">Peptide deformylase</fullName>
        <shortName evidence="2">PDF</shortName>
        <ecNumber evidence="2">3.5.1.88</ecNumber>
    </recommendedName>
    <alternativeName>
        <fullName evidence="2">Polypeptide deformylase</fullName>
    </alternativeName>
</protein>
<dbReference type="EMBL" id="MGES01000044">
    <property type="protein sequence ID" value="OGL88493.1"/>
    <property type="molecule type" value="Genomic_DNA"/>
</dbReference>
<dbReference type="Proteomes" id="UP000176678">
    <property type="component" value="Unassembled WGS sequence"/>
</dbReference>
<dbReference type="GO" id="GO:0046872">
    <property type="term" value="F:metal ion binding"/>
    <property type="evidence" value="ECO:0007669"/>
    <property type="project" value="UniProtKB-KW"/>
</dbReference>
<proteinExistence type="inferred from homology"/>
<keyword evidence="2" id="KW-0408">Iron</keyword>
<feature type="active site" evidence="2">
    <location>
        <position position="119"/>
    </location>
</feature>
<dbReference type="Gene3D" id="3.90.45.10">
    <property type="entry name" value="Peptide deformylase"/>
    <property type="match status" value="1"/>
</dbReference>
<dbReference type="InterPro" id="IPR023635">
    <property type="entry name" value="Peptide_deformylase"/>
</dbReference>
<feature type="binding site" evidence="2">
    <location>
        <position position="76"/>
    </location>
    <ligand>
        <name>Fe cation</name>
        <dbReference type="ChEBI" id="CHEBI:24875"/>
    </ligand>
</feature>
<dbReference type="PRINTS" id="PR01576">
    <property type="entry name" value="PDEFORMYLASE"/>
</dbReference>
<organism evidence="3 4">
    <name type="scientific">Candidatus Uhrbacteria bacterium RIFCSPLOWO2_02_FULL_51_9</name>
    <dbReference type="NCBI Taxonomy" id="1802410"/>
    <lineage>
        <taxon>Bacteria</taxon>
        <taxon>Candidatus Uhriibacteriota</taxon>
    </lineage>
</organism>
<dbReference type="InterPro" id="IPR036821">
    <property type="entry name" value="Peptide_deformylase_sf"/>
</dbReference>
<keyword evidence="2" id="KW-0648">Protein biosynthesis</keyword>
<evidence type="ECO:0000256" key="1">
    <source>
        <dbReference type="ARBA" id="ARBA00010759"/>
    </source>
</evidence>
<dbReference type="STRING" id="1802410.A3H75_02255"/>
<feature type="binding site" evidence="2">
    <location>
        <position position="122"/>
    </location>
    <ligand>
        <name>Fe cation</name>
        <dbReference type="ChEBI" id="CHEBI:24875"/>
    </ligand>
</feature>
<feature type="binding site" evidence="2">
    <location>
        <position position="118"/>
    </location>
    <ligand>
        <name>Fe cation</name>
        <dbReference type="ChEBI" id="CHEBI:24875"/>
    </ligand>
</feature>
<keyword evidence="2" id="KW-0479">Metal-binding</keyword>
<keyword evidence="2" id="KW-0378">Hydrolase</keyword>
<dbReference type="HAMAP" id="MF_00163">
    <property type="entry name" value="Pep_deformylase"/>
    <property type="match status" value="1"/>
</dbReference>
<dbReference type="Pfam" id="PF01327">
    <property type="entry name" value="Pep_deformylase"/>
    <property type="match status" value="1"/>
</dbReference>
<dbReference type="EC" id="3.5.1.88" evidence="2"/>
<dbReference type="NCBIfam" id="NF001159">
    <property type="entry name" value="PRK00150.1-3"/>
    <property type="match status" value="1"/>
</dbReference>
<dbReference type="PANTHER" id="PTHR10458">
    <property type="entry name" value="PEPTIDE DEFORMYLASE"/>
    <property type="match status" value="1"/>
</dbReference>